<sequence length="99" mass="11800">MKVKRRTALIKKREPVFLEDLFNEAFMQKYTEFQNFDDMVEASNICLLTAKAQSEIDKCPLWSRYVACHTDFTCWKEMKHFAATQYHSLSFPKFHAETH</sequence>
<evidence type="ECO:0000313" key="1">
    <source>
        <dbReference type="EMBL" id="PYZ97089.1"/>
    </source>
</evidence>
<organism evidence="1 2">
    <name type="scientific">Alteribacter lacisalsi</name>
    <dbReference type="NCBI Taxonomy" id="2045244"/>
    <lineage>
        <taxon>Bacteria</taxon>
        <taxon>Bacillati</taxon>
        <taxon>Bacillota</taxon>
        <taxon>Bacilli</taxon>
        <taxon>Bacillales</taxon>
        <taxon>Bacillaceae</taxon>
        <taxon>Alteribacter</taxon>
    </lineage>
</organism>
<proteinExistence type="predicted"/>
<protein>
    <submittedName>
        <fullName evidence="1">Uncharacterized protein</fullName>
    </submittedName>
</protein>
<evidence type="ECO:0000313" key="2">
    <source>
        <dbReference type="Proteomes" id="UP000248066"/>
    </source>
</evidence>
<keyword evidence="2" id="KW-1185">Reference proteome</keyword>
<dbReference type="AlphaFoldDB" id="A0A2W0HJV9"/>
<name>A0A2W0HJV9_9BACI</name>
<dbReference type="Proteomes" id="UP000248066">
    <property type="component" value="Unassembled WGS sequence"/>
</dbReference>
<accession>A0A2W0HJV9</accession>
<dbReference type="EMBL" id="PDOF01000001">
    <property type="protein sequence ID" value="PYZ97089.1"/>
    <property type="molecule type" value="Genomic_DNA"/>
</dbReference>
<gene>
    <name evidence="1" type="ORF">CR205_00325</name>
</gene>
<comment type="caution">
    <text evidence="1">The sequence shown here is derived from an EMBL/GenBank/DDBJ whole genome shotgun (WGS) entry which is preliminary data.</text>
</comment>
<dbReference type="OrthoDB" id="2889017at2"/>
<reference evidence="1 2" key="1">
    <citation type="submission" date="2017-10" db="EMBL/GenBank/DDBJ databases">
        <title>Bacillus sp. nov., a halophilic bacterium isolated from a Yangshapao Lake.</title>
        <authorList>
            <person name="Wang H."/>
        </authorList>
    </citation>
    <scope>NUCLEOTIDE SEQUENCE [LARGE SCALE GENOMIC DNA]</scope>
    <source>
        <strain evidence="1 2">YSP-3</strain>
    </source>
</reference>